<keyword evidence="6" id="KW-1185">Reference proteome</keyword>
<dbReference type="GO" id="GO:0005737">
    <property type="term" value="C:cytoplasm"/>
    <property type="evidence" value="ECO:0007669"/>
    <property type="project" value="UniProtKB-SubCell"/>
</dbReference>
<evidence type="ECO:0000313" key="6">
    <source>
        <dbReference type="Proteomes" id="UP001162162"/>
    </source>
</evidence>
<protein>
    <submittedName>
        <fullName evidence="5">Uncharacterized protein</fullName>
    </submittedName>
</protein>
<dbReference type="InterPro" id="IPR050630">
    <property type="entry name" value="WD_repeat_EMAP"/>
</dbReference>
<dbReference type="Proteomes" id="UP001162162">
    <property type="component" value="Unassembled WGS sequence"/>
</dbReference>
<keyword evidence="3" id="KW-0853">WD repeat</keyword>
<dbReference type="Gene3D" id="2.130.10.10">
    <property type="entry name" value="YVTN repeat-like/Quinoprotein amine dehydrogenase"/>
    <property type="match status" value="1"/>
</dbReference>
<dbReference type="AlphaFoldDB" id="A0AAV8Y484"/>
<dbReference type="EMBL" id="JAPWTK010000219">
    <property type="protein sequence ID" value="KAJ8945340.1"/>
    <property type="molecule type" value="Genomic_DNA"/>
</dbReference>
<proteinExistence type="predicted"/>
<evidence type="ECO:0000256" key="1">
    <source>
        <dbReference type="ARBA" id="ARBA00004496"/>
    </source>
</evidence>
<accession>A0AAV8Y484</accession>
<dbReference type="PANTHER" id="PTHR13720">
    <property type="entry name" value="WD-40 REPEAT PROTEIN"/>
    <property type="match status" value="1"/>
</dbReference>
<sequence length="98" mass="10776">MKHCVGRDVNEFEIKGIIGFDGSTTNGLFVHPDGKHIVYPLGNKVAIQEWSTKKQQFLVGHTNIISATAVSTSGKYIASGQINHIGFKNSYETAIQER</sequence>
<evidence type="ECO:0000256" key="4">
    <source>
        <dbReference type="ARBA" id="ARBA00022737"/>
    </source>
</evidence>
<dbReference type="InterPro" id="IPR036322">
    <property type="entry name" value="WD40_repeat_dom_sf"/>
</dbReference>
<evidence type="ECO:0000256" key="2">
    <source>
        <dbReference type="ARBA" id="ARBA00022490"/>
    </source>
</evidence>
<gene>
    <name evidence="5" type="ORF">NQ318_009735</name>
</gene>
<comment type="caution">
    <text evidence="5">The sequence shown here is derived from an EMBL/GenBank/DDBJ whole genome shotgun (WGS) entry which is preliminary data.</text>
</comment>
<comment type="subcellular location">
    <subcellularLocation>
        <location evidence="1">Cytoplasm</location>
    </subcellularLocation>
</comment>
<organism evidence="5 6">
    <name type="scientific">Aromia moschata</name>
    <dbReference type="NCBI Taxonomy" id="1265417"/>
    <lineage>
        <taxon>Eukaryota</taxon>
        <taxon>Metazoa</taxon>
        <taxon>Ecdysozoa</taxon>
        <taxon>Arthropoda</taxon>
        <taxon>Hexapoda</taxon>
        <taxon>Insecta</taxon>
        <taxon>Pterygota</taxon>
        <taxon>Neoptera</taxon>
        <taxon>Endopterygota</taxon>
        <taxon>Coleoptera</taxon>
        <taxon>Polyphaga</taxon>
        <taxon>Cucujiformia</taxon>
        <taxon>Chrysomeloidea</taxon>
        <taxon>Cerambycidae</taxon>
        <taxon>Cerambycinae</taxon>
        <taxon>Callichromatini</taxon>
        <taxon>Aromia</taxon>
    </lineage>
</organism>
<evidence type="ECO:0000313" key="5">
    <source>
        <dbReference type="EMBL" id="KAJ8945340.1"/>
    </source>
</evidence>
<keyword evidence="4" id="KW-0677">Repeat</keyword>
<keyword evidence="2" id="KW-0963">Cytoplasm</keyword>
<reference evidence="5" key="1">
    <citation type="journal article" date="2023" name="Insect Mol. Biol.">
        <title>Genome sequencing provides insights into the evolution of gene families encoding plant cell wall-degrading enzymes in longhorned beetles.</title>
        <authorList>
            <person name="Shin N.R."/>
            <person name="Okamura Y."/>
            <person name="Kirsch R."/>
            <person name="Pauchet Y."/>
        </authorList>
    </citation>
    <scope>NUCLEOTIDE SEQUENCE</scope>
    <source>
        <strain evidence="5">AMC_N1</strain>
    </source>
</reference>
<dbReference type="InterPro" id="IPR015943">
    <property type="entry name" value="WD40/YVTN_repeat-like_dom_sf"/>
</dbReference>
<name>A0AAV8Y484_9CUCU</name>
<dbReference type="SUPFAM" id="SSF50978">
    <property type="entry name" value="WD40 repeat-like"/>
    <property type="match status" value="1"/>
</dbReference>
<dbReference type="PANTHER" id="PTHR13720:SF14">
    <property type="entry name" value="CILIA- AND FLAGELLA-ASSOCIATED PROTEIN 52"/>
    <property type="match status" value="1"/>
</dbReference>
<evidence type="ECO:0000256" key="3">
    <source>
        <dbReference type="ARBA" id="ARBA00022574"/>
    </source>
</evidence>